<evidence type="ECO:0000313" key="3">
    <source>
        <dbReference type="Proteomes" id="UP001299283"/>
    </source>
</evidence>
<dbReference type="Proteomes" id="UP001299283">
    <property type="component" value="Unassembled WGS sequence"/>
</dbReference>
<feature type="domain" description="Mycothiol-dependent maleylpyruvate isomerase metal-binding" evidence="1">
    <location>
        <begin position="15"/>
        <end position="137"/>
    </location>
</feature>
<dbReference type="Gene3D" id="1.20.120.450">
    <property type="entry name" value="dinb family like domain"/>
    <property type="match status" value="1"/>
</dbReference>
<evidence type="ECO:0000259" key="1">
    <source>
        <dbReference type="Pfam" id="PF11716"/>
    </source>
</evidence>
<dbReference type="EMBL" id="JAYJJQ010000026">
    <property type="protein sequence ID" value="MEB3071459.1"/>
    <property type="molecule type" value="Genomic_DNA"/>
</dbReference>
<keyword evidence="3" id="KW-1185">Reference proteome</keyword>
<dbReference type="RefSeq" id="WP_225398246.1">
    <property type="nucleotide sequence ID" value="NZ_JAYJJQ010000026.1"/>
</dbReference>
<proteinExistence type="predicted"/>
<protein>
    <submittedName>
        <fullName evidence="2">TIGR03086 family metal-binding protein</fullName>
    </submittedName>
</protein>
<accession>A0ABU5Z4B9</accession>
<dbReference type="SUPFAM" id="SSF109854">
    <property type="entry name" value="DinB/YfiT-like putative metalloenzymes"/>
    <property type="match status" value="1"/>
</dbReference>
<organism evidence="2 3">
    <name type="scientific">[Mycobacterium] vasticus</name>
    <dbReference type="NCBI Taxonomy" id="2875777"/>
    <lineage>
        <taxon>Bacteria</taxon>
        <taxon>Bacillati</taxon>
        <taxon>Actinomycetota</taxon>
        <taxon>Actinomycetes</taxon>
        <taxon>Mycobacteriales</taxon>
        <taxon>Mycobacteriaceae</taxon>
        <taxon>Mycolicibacter</taxon>
    </lineage>
</organism>
<dbReference type="InterPro" id="IPR024344">
    <property type="entry name" value="MDMPI_metal-binding"/>
</dbReference>
<sequence>MSIENDLRPIHRIVLAATVDVVAAVAGEDLSLPTPCAGWDLAALLAHMTVQHRGFAAAARGAGDDLAIWQPETVTDAVVADPAGAYRAAVADVLDAFAGLDSLERSVVLPELGGAAPASLAIGFHLVDYVVHGWDVAAALGRRYEPSAEVVAATVPLAFEVPDGDYRAAATSPFGPALPVPGQAGDFERILAHLGRDPRWHSA</sequence>
<gene>
    <name evidence="2" type="ORF">K5L39_19960</name>
</gene>
<comment type="caution">
    <text evidence="2">The sequence shown here is derived from an EMBL/GenBank/DDBJ whole genome shotgun (WGS) entry which is preliminary data.</text>
</comment>
<dbReference type="InterPro" id="IPR017520">
    <property type="entry name" value="CHP03086"/>
</dbReference>
<dbReference type="InterPro" id="IPR034660">
    <property type="entry name" value="DinB/YfiT-like"/>
</dbReference>
<dbReference type="NCBIfam" id="TIGR03086">
    <property type="entry name" value="TIGR03086 family metal-binding protein"/>
    <property type="match status" value="1"/>
</dbReference>
<dbReference type="InterPro" id="IPR017517">
    <property type="entry name" value="Maleyloyr_isom"/>
</dbReference>
<reference evidence="2 3" key="1">
    <citation type="submission" date="2023-12" db="EMBL/GenBank/DDBJ databases">
        <title>Description of new species of Mycobacterium terrae complex isolated from sewage at the Sao Paulo Zoological Park Foundation in Brazil.</title>
        <authorList>
            <person name="Romagnoli C.L."/>
            <person name="Conceicao E.C."/>
            <person name="Machado E."/>
            <person name="Barreto L.B.P.F."/>
            <person name="Sharma A."/>
            <person name="Silva N.M."/>
            <person name="Marques L.E."/>
            <person name="Juliana M.A."/>
            <person name="Lourenco M.C.S."/>
            <person name="Digiampietri L.A."/>
            <person name="Suffys P.N."/>
            <person name="Viana-Niero C."/>
        </authorList>
    </citation>
    <scope>NUCLEOTIDE SEQUENCE [LARGE SCALE GENOMIC DNA]</scope>
    <source>
        <strain evidence="2 3">MYC017</strain>
    </source>
</reference>
<name>A0ABU5Z4B9_9MYCO</name>
<dbReference type="NCBIfam" id="TIGR03083">
    <property type="entry name" value="maleylpyruvate isomerase family mycothiol-dependent enzyme"/>
    <property type="match status" value="1"/>
</dbReference>
<evidence type="ECO:0000313" key="2">
    <source>
        <dbReference type="EMBL" id="MEB3071459.1"/>
    </source>
</evidence>
<dbReference type="Pfam" id="PF11716">
    <property type="entry name" value="MDMPI_N"/>
    <property type="match status" value="1"/>
</dbReference>